<sequence length="208" mass="24021">MVCVIFAREISTEALFKYHESLTFMKKILIALVLFFSIQSQSQTFVKFNAATALLAIPNVGIETSIGDKMTFSVDVMASFWQSFNGHSPMEFYTLTPEVRYHFKEKYNGFYIGGHAGPDMYKIQKWNYWDTNKYEHGFGYRLGVTVGYNIKLSDKFLIDIFAGGGWHQGFYHGYYNDGTPGRYEKTVNWNKSGEWLPYRGGVMISYKL</sequence>
<protein>
    <recommendedName>
        <fullName evidence="3">DUF3575 domain-containing protein</fullName>
    </recommendedName>
</protein>
<evidence type="ECO:0008006" key="3">
    <source>
        <dbReference type="Google" id="ProtNLM"/>
    </source>
</evidence>
<reference evidence="2" key="1">
    <citation type="submission" date="2016-11" db="EMBL/GenBank/DDBJ databases">
        <authorList>
            <person name="Varghese N."/>
            <person name="Submissions S."/>
        </authorList>
    </citation>
    <scope>NUCLEOTIDE SEQUENCE [LARGE SCALE GENOMIC DNA]</scope>
    <source>
        <strain evidence="2">DSM 24724</strain>
    </source>
</reference>
<dbReference type="Proteomes" id="UP000184028">
    <property type="component" value="Unassembled WGS sequence"/>
</dbReference>
<dbReference type="InterPro" id="IPR021958">
    <property type="entry name" value="DUF3575"/>
</dbReference>
<accession>A0A1M6YWE7</accession>
<dbReference type="AlphaFoldDB" id="A0A1M6YWE7"/>
<name>A0A1M6YWE7_9FLAO</name>
<dbReference type="STRING" id="946677.SAMN05444484_101783"/>
<dbReference type="EMBL" id="FRBT01000001">
    <property type="protein sequence ID" value="SHL22596.1"/>
    <property type="molecule type" value="Genomic_DNA"/>
</dbReference>
<organism evidence="1 2">
    <name type="scientific">Flavobacterium chilense</name>
    <dbReference type="NCBI Taxonomy" id="946677"/>
    <lineage>
        <taxon>Bacteria</taxon>
        <taxon>Pseudomonadati</taxon>
        <taxon>Bacteroidota</taxon>
        <taxon>Flavobacteriia</taxon>
        <taxon>Flavobacteriales</taxon>
        <taxon>Flavobacteriaceae</taxon>
        <taxon>Flavobacterium</taxon>
    </lineage>
</organism>
<evidence type="ECO:0000313" key="1">
    <source>
        <dbReference type="EMBL" id="SHL22596.1"/>
    </source>
</evidence>
<evidence type="ECO:0000313" key="2">
    <source>
        <dbReference type="Proteomes" id="UP000184028"/>
    </source>
</evidence>
<dbReference type="Pfam" id="PF12099">
    <property type="entry name" value="DUF3575"/>
    <property type="match status" value="1"/>
</dbReference>
<proteinExistence type="predicted"/>
<keyword evidence="2" id="KW-1185">Reference proteome</keyword>
<gene>
    <name evidence="1" type="ORF">SAMN05444484_101783</name>
</gene>